<protein>
    <submittedName>
        <fullName evidence="1">Uncharacterized protein</fullName>
    </submittedName>
</protein>
<dbReference type="EMBL" id="JAGSOG010000081">
    <property type="protein sequence ID" value="MBR7835070.1"/>
    <property type="molecule type" value="Genomic_DNA"/>
</dbReference>
<dbReference type="Proteomes" id="UP000675781">
    <property type="component" value="Unassembled WGS sequence"/>
</dbReference>
<evidence type="ECO:0000313" key="1">
    <source>
        <dbReference type="EMBL" id="MBR7835070.1"/>
    </source>
</evidence>
<name>A0A941EMD8_9ACTN</name>
<sequence length="181" mass="18315">MTASDDLAVKLNGLTGMAEGLGRVIYTLDAEIPLYGLGSVLLSLASIAELVRVNALETWSAALEVSGEAEMAAGLPRRELVAYVSTLLGLGSVAGRSEAEAVQADVPGRRVMLELDGDAAQLLRDLIEVADQSDAAVTQVAGSESETAMAAATLGALTGAATLRDAASALYVALTEPGGVG</sequence>
<accession>A0A941EMD8</accession>
<proteinExistence type="predicted"/>
<dbReference type="AlphaFoldDB" id="A0A941EMD8"/>
<comment type="caution">
    <text evidence="1">The sequence shown here is derived from an EMBL/GenBank/DDBJ whole genome shotgun (WGS) entry which is preliminary data.</text>
</comment>
<organism evidence="1 2">
    <name type="scientific">Actinospica durhamensis</name>
    <dbReference type="NCBI Taxonomy" id="1508375"/>
    <lineage>
        <taxon>Bacteria</taxon>
        <taxon>Bacillati</taxon>
        <taxon>Actinomycetota</taxon>
        <taxon>Actinomycetes</taxon>
        <taxon>Catenulisporales</taxon>
        <taxon>Actinospicaceae</taxon>
        <taxon>Actinospica</taxon>
    </lineage>
</organism>
<keyword evidence="2" id="KW-1185">Reference proteome</keyword>
<evidence type="ECO:0000313" key="2">
    <source>
        <dbReference type="Proteomes" id="UP000675781"/>
    </source>
</evidence>
<reference evidence="1" key="1">
    <citation type="submission" date="2021-04" db="EMBL/GenBank/DDBJ databases">
        <title>Genome based classification of Actinospica acidithermotolerans sp. nov., an actinobacterium isolated from an Indonesian hot spring.</title>
        <authorList>
            <person name="Kusuma A.B."/>
            <person name="Putra K.E."/>
            <person name="Nafisah S."/>
            <person name="Loh J."/>
            <person name="Nouioui I."/>
            <person name="Goodfellow M."/>
        </authorList>
    </citation>
    <scope>NUCLEOTIDE SEQUENCE</scope>
    <source>
        <strain evidence="1">CSCA 57</strain>
    </source>
</reference>
<gene>
    <name evidence="1" type="ORF">KDL01_17475</name>
</gene>
<dbReference type="RefSeq" id="WP_212529585.1">
    <property type="nucleotide sequence ID" value="NZ_JAGSOG010000081.1"/>
</dbReference>